<proteinExistence type="predicted"/>
<dbReference type="CDD" id="cd04486">
    <property type="entry name" value="YhcR_OBF_like"/>
    <property type="match status" value="1"/>
</dbReference>
<feature type="compositionally biased region" description="Polar residues" evidence="1">
    <location>
        <begin position="116"/>
        <end position="128"/>
    </location>
</feature>
<dbReference type="InterPro" id="IPR054090">
    <property type="entry name" value="Cep192_Spd-2-like_dom"/>
</dbReference>
<dbReference type="Pfam" id="PF22073">
    <property type="entry name" value="Cep192_D4"/>
    <property type="match status" value="1"/>
</dbReference>
<sequence length="1224" mass="124955">MALKKLLSRFIAVFVCLFAATMSLTAQDKLVISQVYGGGGSTSSSAAYNQDYVELFNAGTTTVSLSGYSVQYGSSSSSSFSGITVLGSLSLQPGQYYLVSEGTPSSGGGSLPVGSNTTSGQTGDQQGAINMSATGGKVALVLGTSLLSAANSCSSTAVQDLVGYGSLTYAICAEGTAVAALDATKSAYRNDACIDTNNNSADFLTGTPTNTGNPQPHTSLSTFKLCSGSSTTKPSGSGSASPNSATSGVTSVTLLVNVNGGTNPTSTGITVTGNLSSIGGSAAQAFSAAGGSSYSFTITPTVSTSGNVSLPITIGDAQGRTGTTSIGLSVQLPAPHLAIHTVLGARPLNATAVSPYAGQNVEITGVVTGVGSAGFFIQAPDSDADSDPSTPEGVYIFTGSNKVPAAAVIGNLVTVTGTVATYPAVTDSHTPATEITSPVTVLVSQAQPLPTAITLAASMLTPSGGIYQMARYEGMRIAIPTLNAITGTDGSITEASATVSSNGQFYAALPDYPRPFREPGIDIRDAAVPNTPAHVAHFDDNPERLLMDSTFLKGSAINLETGTVISNVTGIVDMTYSSDSYYDPARILIDKSYTPSLTAPSKTYTVSAQGSSEFTVATYNVERMFNTDSSDNKYYDPVSQSVKTSSAVNLSSTAFDKRITKIAMGILQNLKTPDIVGLEEIENQSVAQNIAAKISTLAPTLNIADPGYVGYGVSAGAGTYTSDIGGISTGFLVKASKVHVTSTQQMGQNETFQSPVDNSTTTLNDRPAFVLKAGIVRGTGVKDYPVTVIVNHLRSLSGIEDASNYTRYKKELQAESLAKIIQAAQVNGEHLISVGDYNAFEFSDGYTDTLGTVTGRILPSDQVVQPGTAITNPQATDLITLRPASERWTYAEFGSAQVLDHIVATQDLVSGARVEVAHINADQPLVNYADGTTAFRASDHDPVNGYFTLPAAVVSGTITPTSVSFGSVNIGSTSAGQNLVLTNTGEATLMVTSGTVTGDFAYSTTCNTGAAINSTCGVNVAFTPTGVGTRTGTLMLKTNGGQTFTIQLSGVGTDFSSTGSSGTSVSLTVSAGDTATLPLTFTAMGGFSGSVSISCALTKPAPGVVCNTPANFTLTGTTTQNVTFTTTTRNVANGVSVGSRSGIGMALSVAFGALVMLFAGRTRRFARQAGLLLVLLGVSFAAIGCGDNKASTNPLGTPAGAYTYTVTSTSGSLSHSVVVTLNVQ</sequence>
<evidence type="ECO:0000256" key="1">
    <source>
        <dbReference type="SAM" id="MobiDB-lite"/>
    </source>
</evidence>
<keyword evidence="2" id="KW-0812">Transmembrane</keyword>
<name>A0A5B9E9C5_9BACT</name>
<accession>A0A5B9E9C5</accession>
<dbReference type="InterPro" id="IPR001322">
    <property type="entry name" value="Lamin_tail_dom"/>
</dbReference>
<dbReference type="InterPro" id="IPR013783">
    <property type="entry name" value="Ig-like_fold"/>
</dbReference>
<reference evidence="5 6" key="1">
    <citation type="submission" date="2019-08" db="EMBL/GenBank/DDBJ databases">
        <title>Complete genome sequence of Terriglobus albidus strain ORNL.</title>
        <authorList>
            <person name="Podar M."/>
        </authorList>
    </citation>
    <scope>NUCLEOTIDE SEQUENCE [LARGE SCALE GENOMIC DNA]</scope>
    <source>
        <strain evidence="5 6">ORNL</strain>
    </source>
</reference>
<feature type="chain" id="PRO_5022780543" evidence="3">
    <location>
        <begin position="27"/>
        <end position="1224"/>
    </location>
</feature>
<keyword evidence="6" id="KW-1185">Reference proteome</keyword>
<dbReference type="SUPFAM" id="SSF74853">
    <property type="entry name" value="Lamin A/C globular tail domain"/>
    <property type="match status" value="1"/>
</dbReference>
<evidence type="ECO:0000259" key="4">
    <source>
        <dbReference type="PROSITE" id="PS51841"/>
    </source>
</evidence>
<evidence type="ECO:0000313" key="6">
    <source>
        <dbReference type="Proteomes" id="UP000321820"/>
    </source>
</evidence>
<feature type="region of interest" description="Disordered" evidence="1">
    <location>
        <begin position="226"/>
        <end position="246"/>
    </location>
</feature>
<dbReference type="Gene3D" id="2.60.40.10">
    <property type="entry name" value="Immunoglobulins"/>
    <property type="match status" value="1"/>
</dbReference>
<feature type="transmembrane region" description="Helical" evidence="2">
    <location>
        <begin position="1137"/>
        <end position="1158"/>
    </location>
</feature>
<dbReference type="RefSeq" id="WP_147646403.1">
    <property type="nucleotide sequence ID" value="NZ_CP042806.1"/>
</dbReference>
<dbReference type="EMBL" id="CP042806">
    <property type="protein sequence ID" value="QEE27210.1"/>
    <property type="molecule type" value="Genomic_DNA"/>
</dbReference>
<dbReference type="NCBIfam" id="NF012200">
    <property type="entry name" value="choice_anch_D"/>
    <property type="match status" value="1"/>
</dbReference>
<evidence type="ECO:0000313" key="5">
    <source>
        <dbReference type="EMBL" id="QEE27210.1"/>
    </source>
</evidence>
<dbReference type="GO" id="GO:0003824">
    <property type="term" value="F:catalytic activity"/>
    <property type="evidence" value="ECO:0007669"/>
    <property type="project" value="InterPro"/>
</dbReference>
<protein>
    <submittedName>
        <fullName evidence="5">Choice-of-anchor D domain-containing protein</fullName>
    </submittedName>
</protein>
<gene>
    <name evidence="5" type="ORF">FTW19_03790</name>
</gene>
<feature type="compositionally biased region" description="Low complexity" evidence="1">
    <location>
        <begin position="227"/>
        <end position="246"/>
    </location>
</feature>
<dbReference type="InterPro" id="IPR036691">
    <property type="entry name" value="Endo/exonu/phosph_ase_sf"/>
</dbReference>
<organism evidence="5 6">
    <name type="scientific">Terriglobus albidus</name>
    <dbReference type="NCBI Taxonomy" id="1592106"/>
    <lineage>
        <taxon>Bacteria</taxon>
        <taxon>Pseudomonadati</taxon>
        <taxon>Acidobacteriota</taxon>
        <taxon>Terriglobia</taxon>
        <taxon>Terriglobales</taxon>
        <taxon>Acidobacteriaceae</taxon>
        <taxon>Terriglobus</taxon>
    </lineage>
</organism>
<dbReference type="AlphaFoldDB" id="A0A5B9E9C5"/>
<evidence type="ECO:0000256" key="2">
    <source>
        <dbReference type="SAM" id="Phobius"/>
    </source>
</evidence>
<dbReference type="InterPro" id="IPR005135">
    <property type="entry name" value="Endo/exonuclease/phosphatase"/>
</dbReference>
<feature type="signal peptide" evidence="3">
    <location>
        <begin position="1"/>
        <end position="26"/>
    </location>
</feature>
<dbReference type="InterPro" id="IPR036415">
    <property type="entry name" value="Lamin_tail_dom_sf"/>
</dbReference>
<dbReference type="PROSITE" id="PS51841">
    <property type="entry name" value="LTD"/>
    <property type="match status" value="1"/>
</dbReference>
<dbReference type="OrthoDB" id="9801679at2"/>
<evidence type="ECO:0000256" key="3">
    <source>
        <dbReference type="SAM" id="SignalP"/>
    </source>
</evidence>
<feature type="transmembrane region" description="Helical" evidence="2">
    <location>
        <begin position="1165"/>
        <end position="1184"/>
    </location>
</feature>
<dbReference type="Pfam" id="PF00932">
    <property type="entry name" value="LTD"/>
    <property type="match status" value="1"/>
</dbReference>
<dbReference type="PANTHER" id="PTHR42834">
    <property type="entry name" value="ENDONUCLEASE/EXONUCLEASE/PHOSPHATASE FAMILY PROTEIN (AFU_ORTHOLOGUE AFUA_3G09210)"/>
    <property type="match status" value="1"/>
</dbReference>
<dbReference type="Proteomes" id="UP000321820">
    <property type="component" value="Chromosome"/>
</dbReference>
<dbReference type="PANTHER" id="PTHR42834:SF1">
    <property type="entry name" value="ENDONUCLEASE_EXONUCLEASE_PHOSPHATASE FAMILY PROTEIN (AFU_ORTHOLOGUE AFUA_3G09210)"/>
    <property type="match status" value="1"/>
</dbReference>
<dbReference type="KEGG" id="talb:FTW19_03790"/>
<feature type="region of interest" description="Disordered" evidence="1">
    <location>
        <begin position="103"/>
        <end position="128"/>
    </location>
</feature>
<dbReference type="Pfam" id="PF19580">
    <property type="entry name" value="Exo_endo_phos_3"/>
    <property type="match status" value="1"/>
</dbReference>
<keyword evidence="2" id="KW-0472">Membrane</keyword>
<keyword evidence="3" id="KW-0732">Signal</keyword>
<dbReference type="SUPFAM" id="SSF56219">
    <property type="entry name" value="DNase I-like"/>
    <property type="match status" value="1"/>
</dbReference>
<keyword evidence="2" id="KW-1133">Transmembrane helix</keyword>
<dbReference type="Gene3D" id="3.60.10.10">
    <property type="entry name" value="Endonuclease/exonuclease/phosphatase"/>
    <property type="match status" value="1"/>
</dbReference>
<feature type="domain" description="LTD" evidence="4">
    <location>
        <begin position="20"/>
        <end position="185"/>
    </location>
</feature>